<keyword evidence="3" id="KW-0732">Signal</keyword>
<dbReference type="PROSITE" id="PS00139">
    <property type="entry name" value="THIOL_PROTEASE_CYS"/>
    <property type="match status" value="1"/>
</dbReference>
<dbReference type="InterPro" id="IPR039417">
    <property type="entry name" value="Peptidase_C1A_papain-like"/>
</dbReference>
<gene>
    <name evidence="6" type="ORF">BSAL_06440</name>
</gene>
<dbReference type="Pfam" id="PF00112">
    <property type="entry name" value="Peptidase_C1"/>
    <property type="match status" value="1"/>
</dbReference>
<protein>
    <submittedName>
        <fullName evidence="6">Cysteine peptidase, putative</fullName>
    </submittedName>
</protein>
<evidence type="ECO:0000313" key="7">
    <source>
        <dbReference type="Proteomes" id="UP000051952"/>
    </source>
</evidence>
<feature type="chain" id="PRO_5018620996" evidence="3">
    <location>
        <begin position="19"/>
        <end position="368"/>
    </location>
</feature>
<dbReference type="PROSITE" id="PS00640">
    <property type="entry name" value="THIOL_PROTEASE_ASN"/>
    <property type="match status" value="1"/>
</dbReference>
<reference evidence="7" key="1">
    <citation type="submission" date="2015-09" db="EMBL/GenBank/DDBJ databases">
        <authorList>
            <consortium name="Pathogen Informatics"/>
        </authorList>
    </citation>
    <scope>NUCLEOTIDE SEQUENCE [LARGE SCALE GENOMIC DNA]</scope>
    <source>
        <strain evidence="7">Lake Konstanz</strain>
    </source>
</reference>
<dbReference type="InterPro" id="IPR013128">
    <property type="entry name" value="Peptidase_C1A"/>
</dbReference>
<dbReference type="InterPro" id="IPR025660">
    <property type="entry name" value="Pept_his_AS"/>
</dbReference>
<feature type="domain" description="Peptidase C1A papain C-terminal" evidence="4">
    <location>
        <begin position="115"/>
        <end position="339"/>
    </location>
</feature>
<dbReference type="InterPro" id="IPR013201">
    <property type="entry name" value="Prot_inhib_I29"/>
</dbReference>
<dbReference type="OrthoDB" id="190265at2759"/>
<accession>A0A0S4J3Q7</accession>
<evidence type="ECO:0000256" key="3">
    <source>
        <dbReference type="SAM" id="SignalP"/>
    </source>
</evidence>
<keyword evidence="2" id="KW-1015">Disulfide bond</keyword>
<dbReference type="SMART" id="SM00848">
    <property type="entry name" value="Inhibitor_I29"/>
    <property type="match status" value="1"/>
</dbReference>
<dbReference type="SMART" id="SM00645">
    <property type="entry name" value="Pept_C1"/>
    <property type="match status" value="1"/>
</dbReference>
<dbReference type="AlphaFoldDB" id="A0A0S4J3Q7"/>
<name>A0A0S4J3Q7_BODSA</name>
<dbReference type="InterPro" id="IPR025661">
    <property type="entry name" value="Pept_asp_AS"/>
</dbReference>
<evidence type="ECO:0000313" key="6">
    <source>
        <dbReference type="EMBL" id="CUG86070.1"/>
    </source>
</evidence>
<evidence type="ECO:0000256" key="1">
    <source>
        <dbReference type="ARBA" id="ARBA00008455"/>
    </source>
</evidence>
<dbReference type="Gene3D" id="3.90.70.10">
    <property type="entry name" value="Cysteine proteinases"/>
    <property type="match status" value="1"/>
</dbReference>
<dbReference type="EMBL" id="CYKH01001237">
    <property type="protein sequence ID" value="CUG86070.1"/>
    <property type="molecule type" value="Genomic_DNA"/>
</dbReference>
<dbReference type="Pfam" id="PF08246">
    <property type="entry name" value="Inhibitor_I29"/>
    <property type="match status" value="1"/>
</dbReference>
<dbReference type="VEuPathDB" id="TriTrypDB:BSAL_06440"/>
<dbReference type="GO" id="GO:0006508">
    <property type="term" value="P:proteolysis"/>
    <property type="evidence" value="ECO:0007669"/>
    <property type="project" value="InterPro"/>
</dbReference>
<dbReference type="InterPro" id="IPR000668">
    <property type="entry name" value="Peptidase_C1A_C"/>
</dbReference>
<dbReference type="SUPFAM" id="SSF54001">
    <property type="entry name" value="Cysteine proteinases"/>
    <property type="match status" value="1"/>
</dbReference>
<dbReference type="PRINTS" id="PR00705">
    <property type="entry name" value="PAPAIN"/>
</dbReference>
<evidence type="ECO:0000259" key="4">
    <source>
        <dbReference type="SMART" id="SM00645"/>
    </source>
</evidence>
<dbReference type="Proteomes" id="UP000051952">
    <property type="component" value="Unassembled WGS sequence"/>
</dbReference>
<evidence type="ECO:0000256" key="2">
    <source>
        <dbReference type="ARBA" id="ARBA00023157"/>
    </source>
</evidence>
<dbReference type="PROSITE" id="PS00639">
    <property type="entry name" value="THIOL_PROTEASE_HIS"/>
    <property type="match status" value="1"/>
</dbReference>
<feature type="domain" description="Cathepsin propeptide inhibitor" evidence="5">
    <location>
        <begin position="32"/>
        <end position="87"/>
    </location>
</feature>
<comment type="similarity">
    <text evidence="1">Belongs to the peptidase C1 family.</text>
</comment>
<dbReference type="PANTHER" id="PTHR12411">
    <property type="entry name" value="CYSTEINE PROTEASE FAMILY C1-RELATED"/>
    <property type="match status" value="1"/>
</dbReference>
<evidence type="ECO:0000259" key="5">
    <source>
        <dbReference type="SMART" id="SM00848"/>
    </source>
</evidence>
<dbReference type="CDD" id="cd02248">
    <property type="entry name" value="Peptidase_C1A"/>
    <property type="match status" value="1"/>
</dbReference>
<proteinExistence type="inferred from homology"/>
<dbReference type="InterPro" id="IPR000169">
    <property type="entry name" value="Pept_cys_AS"/>
</dbReference>
<keyword evidence="7" id="KW-1185">Reference proteome</keyword>
<dbReference type="GO" id="GO:0008234">
    <property type="term" value="F:cysteine-type peptidase activity"/>
    <property type="evidence" value="ECO:0007669"/>
    <property type="project" value="InterPro"/>
</dbReference>
<sequence>MAARTLLVTAALICAVFARRPKWHELSEKYSFERYLVDFHKVYSAEEKVYREANFKKNLQVILAHNKQGRSYKMGVNHLVDFDDSELVSMRGGRFEAAYEGKYSRPYVRKDGAVANESVDYRTVVPSVLTAVKDQGSCGDCWAHAVTEAIESSYAIATGELFVLSQQQVTSCTPLTGSCYSCNGSFPTLGYDYVVENGITEEWIYPFEAYNGSFPACKSNPYLPTPVQTIVNISGYTNVGSNSQPAVEEALSNLGPLSILVDASDWSFYETGIFDGCDYSVNISLDHAVNLVGYGTQDGSDYWIVRNSWAPSWGESGFIRLAKNAVPECGWNVGAAHSAGCFGVGPNQVWSCGQCGVLFAPQFPVVNI</sequence>
<feature type="signal peptide" evidence="3">
    <location>
        <begin position="1"/>
        <end position="18"/>
    </location>
</feature>
<organism evidence="6 7">
    <name type="scientific">Bodo saltans</name>
    <name type="common">Flagellated protozoan</name>
    <dbReference type="NCBI Taxonomy" id="75058"/>
    <lineage>
        <taxon>Eukaryota</taxon>
        <taxon>Discoba</taxon>
        <taxon>Euglenozoa</taxon>
        <taxon>Kinetoplastea</taxon>
        <taxon>Metakinetoplastina</taxon>
        <taxon>Eubodonida</taxon>
        <taxon>Bodonidae</taxon>
        <taxon>Bodo</taxon>
    </lineage>
</organism>
<dbReference type="OMA" id="MYENYSS"/>
<dbReference type="InterPro" id="IPR038765">
    <property type="entry name" value="Papain-like_cys_pep_sf"/>
</dbReference>